<gene>
    <name evidence="1" type="ORF">PILCRDRAFT_529772</name>
</gene>
<organism evidence="1 2">
    <name type="scientific">Piloderma croceum (strain F 1598)</name>
    <dbReference type="NCBI Taxonomy" id="765440"/>
    <lineage>
        <taxon>Eukaryota</taxon>
        <taxon>Fungi</taxon>
        <taxon>Dikarya</taxon>
        <taxon>Basidiomycota</taxon>
        <taxon>Agaricomycotina</taxon>
        <taxon>Agaricomycetes</taxon>
        <taxon>Agaricomycetidae</taxon>
        <taxon>Atheliales</taxon>
        <taxon>Atheliaceae</taxon>
        <taxon>Piloderma</taxon>
    </lineage>
</organism>
<reference evidence="1 2" key="1">
    <citation type="submission" date="2014-04" db="EMBL/GenBank/DDBJ databases">
        <authorList>
            <consortium name="DOE Joint Genome Institute"/>
            <person name="Kuo A."/>
            <person name="Tarkka M."/>
            <person name="Buscot F."/>
            <person name="Kohler A."/>
            <person name="Nagy L.G."/>
            <person name="Floudas D."/>
            <person name="Copeland A."/>
            <person name="Barry K.W."/>
            <person name="Cichocki N."/>
            <person name="Veneault-Fourrey C."/>
            <person name="LaButti K."/>
            <person name="Lindquist E.A."/>
            <person name="Lipzen A."/>
            <person name="Lundell T."/>
            <person name="Morin E."/>
            <person name="Murat C."/>
            <person name="Sun H."/>
            <person name="Tunlid A."/>
            <person name="Henrissat B."/>
            <person name="Grigoriev I.V."/>
            <person name="Hibbett D.S."/>
            <person name="Martin F."/>
            <person name="Nordberg H.P."/>
            <person name="Cantor M.N."/>
            <person name="Hua S.X."/>
        </authorList>
    </citation>
    <scope>NUCLEOTIDE SEQUENCE [LARGE SCALE GENOMIC DNA]</scope>
    <source>
        <strain evidence="1 2">F 1598</strain>
    </source>
</reference>
<dbReference type="Proteomes" id="UP000054166">
    <property type="component" value="Unassembled WGS sequence"/>
</dbReference>
<dbReference type="EMBL" id="KN833004">
    <property type="protein sequence ID" value="KIM80315.1"/>
    <property type="molecule type" value="Genomic_DNA"/>
</dbReference>
<dbReference type="AlphaFoldDB" id="A0A0C3F6M7"/>
<protein>
    <submittedName>
        <fullName evidence="1">Uncharacterized protein</fullName>
    </submittedName>
</protein>
<accession>A0A0C3F6M7</accession>
<dbReference type="HOGENOM" id="CLU_2813290_0_0_1"/>
<sequence>MRDNYSSLRREHFDVCSMKYISAHGHISINRTEFRRRSSGISTTLTRRHVVKKTLQRSLKYTTREQR</sequence>
<evidence type="ECO:0000313" key="1">
    <source>
        <dbReference type="EMBL" id="KIM80315.1"/>
    </source>
</evidence>
<reference evidence="2" key="2">
    <citation type="submission" date="2015-01" db="EMBL/GenBank/DDBJ databases">
        <title>Evolutionary Origins and Diversification of the Mycorrhizal Mutualists.</title>
        <authorList>
            <consortium name="DOE Joint Genome Institute"/>
            <consortium name="Mycorrhizal Genomics Consortium"/>
            <person name="Kohler A."/>
            <person name="Kuo A."/>
            <person name="Nagy L.G."/>
            <person name="Floudas D."/>
            <person name="Copeland A."/>
            <person name="Barry K.W."/>
            <person name="Cichocki N."/>
            <person name="Veneault-Fourrey C."/>
            <person name="LaButti K."/>
            <person name="Lindquist E.A."/>
            <person name="Lipzen A."/>
            <person name="Lundell T."/>
            <person name="Morin E."/>
            <person name="Murat C."/>
            <person name="Riley R."/>
            <person name="Ohm R."/>
            <person name="Sun H."/>
            <person name="Tunlid A."/>
            <person name="Henrissat B."/>
            <person name="Grigoriev I.V."/>
            <person name="Hibbett D.S."/>
            <person name="Martin F."/>
        </authorList>
    </citation>
    <scope>NUCLEOTIDE SEQUENCE [LARGE SCALE GENOMIC DNA]</scope>
    <source>
        <strain evidence="2">F 1598</strain>
    </source>
</reference>
<dbReference type="InParanoid" id="A0A0C3F6M7"/>
<proteinExistence type="predicted"/>
<name>A0A0C3F6M7_PILCF</name>
<keyword evidence="2" id="KW-1185">Reference proteome</keyword>
<evidence type="ECO:0000313" key="2">
    <source>
        <dbReference type="Proteomes" id="UP000054166"/>
    </source>
</evidence>